<organism evidence="4 5">
    <name type="scientific">Clunio marinus</name>
    <dbReference type="NCBI Taxonomy" id="568069"/>
    <lineage>
        <taxon>Eukaryota</taxon>
        <taxon>Metazoa</taxon>
        <taxon>Ecdysozoa</taxon>
        <taxon>Arthropoda</taxon>
        <taxon>Hexapoda</taxon>
        <taxon>Insecta</taxon>
        <taxon>Pterygota</taxon>
        <taxon>Neoptera</taxon>
        <taxon>Endopterygota</taxon>
        <taxon>Diptera</taxon>
        <taxon>Nematocera</taxon>
        <taxon>Chironomoidea</taxon>
        <taxon>Chironomidae</taxon>
        <taxon>Clunio</taxon>
    </lineage>
</organism>
<feature type="domain" description="CCZ1/INTU/HPS4 third Longin" evidence="3">
    <location>
        <begin position="706"/>
        <end position="779"/>
    </location>
</feature>
<proteinExistence type="predicted"/>
<dbReference type="GO" id="GO:0031410">
    <property type="term" value="C:cytoplasmic vesicle"/>
    <property type="evidence" value="ECO:0007669"/>
    <property type="project" value="TreeGrafter"/>
</dbReference>
<feature type="domain" description="CCZ1/INTU/HSP4 first Longin" evidence="2">
    <location>
        <begin position="7"/>
        <end position="111"/>
    </location>
</feature>
<evidence type="ECO:0000259" key="3">
    <source>
        <dbReference type="Pfam" id="PF19033"/>
    </source>
</evidence>
<feature type="compositionally biased region" description="Low complexity" evidence="1">
    <location>
        <begin position="536"/>
        <end position="552"/>
    </location>
</feature>
<evidence type="ECO:0000313" key="4">
    <source>
        <dbReference type="EMBL" id="CRK92785.1"/>
    </source>
</evidence>
<dbReference type="InterPro" id="IPR026091">
    <property type="entry name" value="HPS4"/>
</dbReference>
<dbReference type="OrthoDB" id="16754at2759"/>
<dbReference type="Pfam" id="PF19031">
    <property type="entry name" value="Intu_longin_1"/>
    <property type="match status" value="1"/>
</dbReference>
<dbReference type="GO" id="GO:0031267">
    <property type="term" value="F:small GTPase binding"/>
    <property type="evidence" value="ECO:0007669"/>
    <property type="project" value="TreeGrafter"/>
</dbReference>
<dbReference type="AlphaFoldDB" id="A0A1J1I337"/>
<dbReference type="PANTHER" id="PTHR14407:SF9">
    <property type="entry name" value="BLOC-3 COMPLEX MEMBER HPS4"/>
    <property type="match status" value="1"/>
</dbReference>
<accession>A0A1J1I337</accession>
<keyword evidence="5" id="KW-1185">Reference proteome</keyword>
<evidence type="ECO:0000259" key="2">
    <source>
        <dbReference type="Pfam" id="PF19031"/>
    </source>
</evidence>
<evidence type="ECO:0000256" key="1">
    <source>
        <dbReference type="SAM" id="MobiDB-lite"/>
    </source>
</evidence>
<dbReference type="InterPro" id="IPR043987">
    <property type="entry name" value="CCZ1/INTU/HSP4_longin_1"/>
</dbReference>
<protein>
    <submittedName>
        <fullName evidence="4">CLUMA_CG006222, isoform A</fullName>
    </submittedName>
</protein>
<dbReference type="GO" id="GO:0005085">
    <property type="term" value="F:guanyl-nucleotide exchange factor activity"/>
    <property type="evidence" value="ECO:0007669"/>
    <property type="project" value="TreeGrafter"/>
</dbReference>
<gene>
    <name evidence="4" type="ORF">CLUMA_CG006222</name>
</gene>
<evidence type="ECO:0000313" key="5">
    <source>
        <dbReference type="Proteomes" id="UP000183832"/>
    </source>
</evidence>
<dbReference type="EMBL" id="CVRI01000035">
    <property type="protein sequence ID" value="CRK92785.1"/>
    <property type="molecule type" value="Genomic_DNA"/>
</dbReference>
<dbReference type="GO" id="GO:0005765">
    <property type="term" value="C:lysosomal membrane"/>
    <property type="evidence" value="ECO:0007669"/>
    <property type="project" value="TreeGrafter"/>
</dbReference>
<dbReference type="InterPro" id="IPR043989">
    <property type="entry name" value="CCZ1/INTU/HSP4_longin_3"/>
</dbReference>
<feature type="region of interest" description="Disordered" evidence="1">
    <location>
        <begin position="530"/>
        <end position="558"/>
    </location>
</feature>
<dbReference type="GO" id="GO:0006605">
    <property type="term" value="P:protein targeting"/>
    <property type="evidence" value="ECO:0007669"/>
    <property type="project" value="TreeGrafter"/>
</dbReference>
<dbReference type="STRING" id="568069.A0A1J1I337"/>
<dbReference type="Pfam" id="PF19033">
    <property type="entry name" value="Intu_longin_3"/>
    <property type="match status" value="1"/>
</dbReference>
<reference evidence="4 5" key="1">
    <citation type="submission" date="2015-04" db="EMBL/GenBank/DDBJ databases">
        <authorList>
            <person name="Syromyatnikov M.Y."/>
            <person name="Popov V.N."/>
        </authorList>
    </citation>
    <scope>NUCLEOTIDE SEQUENCE [LARGE SCALE GENOMIC DNA]</scope>
</reference>
<dbReference type="GO" id="GO:0031085">
    <property type="term" value="C:BLOC-3 complex"/>
    <property type="evidence" value="ECO:0007669"/>
    <property type="project" value="TreeGrafter"/>
</dbReference>
<sequence>MAAKEMLILFVYDLEHCRTEHDDPLLAIKYFHPSWVSDMQKLALCGQLMGLRNFCEQNFGDTSIISLQNGKFKIERFGRFILAIGTDRNIQESLLKYRADLMVNILRLYHQDIETIFSQFDGAKKFSDKLYHIFETYLPILQYNGNILQNVYKIFLPKSASNLYLDAIQILEHIASRNGILGGMILYNNKVLASQLSTTLTKTLTATDPVRIKTTAEVEKNVDFHIPMGSQIVKVYINLNDYNKLQKQIKKVDDAKSLDMQNSLPLPFNIKKKSKENLKRDKSLIFANIPEEEPLVDNRSPEKTRNFNRPNHLPLKFKAVQPKELPESGIASIISFDESDSFADFIGRTSVCATPMTENKILTGPMPTIFASAQATEIEIVEPASVNFVQRKKEKEIAQIFINYTSNPFKDVQWKKSYNDLNQITDLDESFSSEKVYNTIADPVFPIFTSKKLPLSKSLFDCYQQLYITDENFFEPPKVKNKTKMKPEPKIPEMDPMIVKDSPVDKKNSPNKVLRNQKKKMMRLPIKSFTLETDSGKPSTSSTSVTSNKNTSIFDSPSTKAKKYMGSLQLTPLMSKLTLLAMSENNENFSSAFGNRNNFDLPTPNICETPIDNNTRTLYNRLTKVDEEKHEVKDKNVETEMELTVMKRVDLFVCGQQNMTLMVIAEEDKISTDHRIVQSMFEICVNRLGRLEQKLNEIINVTVDLKTSDYSFINLDKQWDILKRGGAWQQNDLHTLLLMHESFEDKNISDIIIRTNDAILYGHNKSGESEIYYQHASQKQSSGGIPAPSDFTVISQAKRRLERDHSLVLF</sequence>
<name>A0A1J1I337_9DIPT</name>
<dbReference type="GO" id="GO:0016192">
    <property type="term" value="P:vesicle-mediated transport"/>
    <property type="evidence" value="ECO:0007669"/>
    <property type="project" value="InterPro"/>
</dbReference>
<feature type="region of interest" description="Disordered" evidence="1">
    <location>
        <begin position="479"/>
        <end position="511"/>
    </location>
</feature>
<dbReference type="Proteomes" id="UP000183832">
    <property type="component" value="Unassembled WGS sequence"/>
</dbReference>
<dbReference type="PANTHER" id="PTHR14407">
    <property type="entry name" value="HERMANSKY-PUDLAK SYNDROME 4 PROTEIN LIGHT-EAR PROTEIN-RELATED"/>
    <property type="match status" value="1"/>
</dbReference>